<dbReference type="InterPro" id="IPR021131">
    <property type="entry name" value="Ribosomal_uL15/eL18"/>
</dbReference>
<keyword evidence="3" id="KW-0687">Ribonucleoprotein</keyword>
<dbReference type="KEGG" id="yli:90949694"/>
<evidence type="ECO:0000256" key="4">
    <source>
        <dbReference type="SAM" id="MobiDB-lite"/>
    </source>
</evidence>
<dbReference type="PANTHER" id="PTHR12934">
    <property type="entry name" value="50S RIBOSOMAL PROTEIN L15"/>
    <property type="match status" value="1"/>
</dbReference>
<accession>A0A1D8NGJ3</accession>
<keyword evidence="2" id="KW-0689">Ribosomal protein</keyword>
<dbReference type="RefSeq" id="XP_065950399.2">
    <property type="nucleotide sequence ID" value="XM_066094327.2"/>
</dbReference>
<dbReference type="InterPro" id="IPR030878">
    <property type="entry name" value="Ribosomal_uL15"/>
</dbReference>
<feature type="domain" description="Large ribosomal subunit protein uL15/eL18" evidence="5">
    <location>
        <begin position="93"/>
        <end position="167"/>
    </location>
</feature>
<dbReference type="VEuPathDB" id="FungiDB:YALI1_E00318g"/>
<dbReference type="SUPFAM" id="SSF52080">
    <property type="entry name" value="Ribosomal proteins L15p and L18e"/>
    <property type="match status" value="1"/>
</dbReference>
<evidence type="ECO:0000313" key="6">
    <source>
        <dbReference type="EMBL" id="AOW04741.1"/>
    </source>
</evidence>
<evidence type="ECO:0000256" key="3">
    <source>
        <dbReference type="ARBA" id="ARBA00023274"/>
    </source>
</evidence>
<name>A0A1D8NGJ3_YARLL</name>
<feature type="compositionally biased region" description="Basic residues" evidence="4">
    <location>
        <begin position="49"/>
        <end position="58"/>
    </location>
</feature>
<gene>
    <name evidence="6" type="ORF">YALI1_E00318g</name>
</gene>
<protein>
    <recommendedName>
        <fullName evidence="5">Large ribosomal subunit protein uL15/eL18 domain-containing protein</fullName>
    </recommendedName>
</protein>
<evidence type="ECO:0000259" key="5">
    <source>
        <dbReference type="Pfam" id="PF00828"/>
    </source>
</evidence>
<organism evidence="6 7">
    <name type="scientific">Yarrowia lipolytica</name>
    <name type="common">Candida lipolytica</name>
    <dbReference type="NCBI Taxonomy" id="4952"/>
    <lineage>
        <taxon>Eukaryota</taxon>
        <taxon>Fungi</taxon>
        <taxon>Dikarya</taxon>
        <taxon>Ascomycota</taxon>
        <taxon>Saccharomycotina</taxon>
        <taxon>Dipodascomycetes</taxon>
        <taxon>Dipodascales</taxon>
        <taxon>Dipodascales incertae sedis</taxon>
        <taxon>Yarrowia</taxon>
    </lineage>
</organism>
<evidence type="ECO:0000256" key="2">
    <source>
        <dbReference type="ARBA" id="ARBA00022980"/>
    </source>
</evidence>
<dbReference type="Gene3D" id="3.100.10.10">
    <property type="match status" value="1"/>
</dbReference>
<dbReference type="Pfam" id="PF00828">
    <property type="entry name" value="Ribosomal_L27A"/>
    <property type="match status" value="1"/>
</dbReference>
<evidence type="ECO:0000256" key="1">
    <source>
        <dbReference type="ARBA" id="ARBA00007320"/>
    </source>
</evidence>
<dbReference type="AlphaFoldDB" id="A0A1D8NGJ3"/>
<dbReference type="PANTHER" id="PTHR12934:SF11">
    <property type="entry name" value="LARGE RIBOSOMAL SUBUNIT PROTEIN UL15M"/>
    <property type="match status" value="1"/>
</dbReference>
<dbReference type="GO" id="GO:0005762">
    <property type="term" value="C:mitochondrial large ribosomal subunit"/>
    <property type="evidence" value="ECO:0007669"/>
    <property type="project" value="TreeGrafter"/>
</dbReference>
<dbReference type="EMBL" id="CP017557">
    <property type="protein sequence ID" value="AOW04741.1"/>
    <property type="molecule type" value="Genomic_DNA"/>
</dbReference>
<dbReference type="HAMAP" id="MF_01341">
    <property type="entry name" value="Ribosomal_uL15"/>
    <property type="match status" value="1"/>
</dbReference>
<evidence type="ECO:0000313" key="7">
    <source>
        <dbReference type="Proteomes" id="UP000182444"/>
    </source>
</evidence>
<dbReference type="InterPro" id="IPR036227">
    <property type="entry name" value="Ribosomal_uL15/eL18_sf"/>
</dbReference>
<dbReference type="GeneID" id="90949694"/>
<proteinExistence type="inferred from homology"/>
<comment type="similarity">
    <text evidence="1">Belongs to the universal ribosomal protein uL15 family.</text>
</comment>
<feature type="region of interest" description="Disordered" evidence="4">
    <location>
        <begin position="31"/>
        <end position="65"/>
    </location>
</feature>
<dbReference type="InterPro" id="IPR005749">
    <property type="entry name" value="Ribosomal_uL15_bac-type"/>
</dbReference>
<dbReference type="GO" id="GO:0006412">
    <property type="term" value="P:translation"/>
    <property type="evidence" value="ECO:0007669"/>
    <property type="project" value="InterPro"/>
</dbReference>
<reference evidence="6 7" key="1">
    <citation type="journal article" date="2016" name="PLoS ONE">
        <title>Sequence Assembly of Yarrowia lipolytica Strain W29/CLIB89 Shows Transposable Element Diversity.</title>
        <authorList>
            <person name="Magnan C."/>
            <person name="Yu J."/>
            <person name="Chang I."/>
            <person name="Jahn E."/>
            <person name="Kanomata Y."/>
            <person name="Wu J."/>
            <person name="Zeller M."/>
            <person name="Oakes M."/>
            <person name="Baldi P."/>
            <person name="Sandmeyer S."/>
        </authorList>
    </citation>
    <scope>NUCLEOTIDE SEQUENCE [LARGE SCALE GENOMIC DNA]</scope>
    <source>
        <strain evidence="7">CLIB89(W29)</strain>
    </source>
</reference>
<dbReference type="GO" id="GO:0003735">
    <property type="term" value="F:structural constituent of ribosome"/>
    <property type="evidence" value="ECO:0007669"/>
    <property type="project" value="InterPro"/>
</dbReference>
<dbReference type="Proteomes" id="UP000182444">
    <property type="component" value="Chromosome 1E"/>
</dbReference>
<sequence length="263" mass="29624">MNALMKKWTSLVVPTGTRSYSSMVMTKLKDINHKNNQKVGRGVQSGRGKTSKRGQKGQKSRESIPLGFSGHQQRWYLRYPKLSIPRREKFVGVSVSDIQKWINDGRLDASKPLGVRDLVLSGLCSSKLGIKIFARRDVPLTAKIDLTSNKASQAAIEQIEAAGGKFTAKYYSPVGLKIELNEKRLLDKTGRIPKQPHPLRRKDVEYYMNPENRGYLVGYERPKYTKTAVKRTTKPGWEERIKTLKDSSSNVASGFNNNGIEVL</sequence>